<feature type="transmembrane region" description="Helical" evidence="10">
    <location>
        <begin position="6"/>
        <end position="25"/>
    </location>
</feature>
<feature type="transmembrane region" description="Helical" evidence="10">
    <location>
        <begin position="668"/>
        <end position="695"/>
    </location>
</feature>
<dbReference type="PANTHER" id="PTHR15495">
    <property type="entry name" value="NEGATIVE REGULATOR OF VESICLE FORMATION-RELATED"/>
    <property type="match status" value="1"/>
</dbReference>
<comment type="similarity">
    <text evidence="2 10">Belongs to the GPI inositol-deacylase family.</text>
</comment>
<reference evidence="13" key="1">
    <citation type="submission" date="2022-11" db="UniProtKB">
        <authorList>
            <consortium name="WormBaseParasite"/>
        </authorList>
    </citation>
    <scope>IDENTIFICATION</scope>
</reference>
<organism evidence="12 13">
    <name type="scientific">Parascaris univalens</name>
    <name type="common">Nematode worm</name>
    <dbReference type="NCBI Taxonomy" id="6257"/>
    <lineage>
        <taxon>Eukaryota</taxon>
        <taxon>Metazoa</taxon>
        <taxon>Ecdysozoa</taxon>
        <taxon>Nematoda</taxon>
        <taxon>Chromadorea</taxon>
        <taxon>Rhabditida</taxon>
        <taxon>Spirurina</taxon>
        <taxon>Ascaridomorpha</taxon>
        <taxon>Ascaridoidea</taxon>
        <taxon>Ascarididae</taxon>
        <taxon>Parascaris</taxon>
    </lineage>
</organism>
<evidence type="ECO:0000256" key="3">
    <source>
        <dbReference type="ARBA" id="ARBA00022448"/>
    </source>
</evidence>
<evidence type="ECO:0000259" key="11">
    <source>
        <dbReference type="Pfam" id="PF07819"/>
    </source>
</evidence>
<protein>
    <recommendedName>
        <fullName evidence="10">GPI inositol-deacylase</fullName>
        <ecNumber evidence="10">3.1.-.-</ecNumber>
    </recommendedName>
</protein>
<evidence type="ECO:0000256" key="10">
    <source>
        <dbReference type="RuleBase" id="RU365011"/>
    </source>
</evidence>
<evidence type="ECO:0000256" key="7">
    <source>
        <dbReference type="ARBA" id="ARBA00022927"/>
    </source>
</evidence>
<comment type="subcellular location">
    <subcellularLocation>
        <location evidence="1">Endoplasmic reticulum membrane</location>
        <topology evidence="1">Multi-pass membrane protein</topology>
    </subcellularLocation>
</comment>
<keyword evidence="8 10" id="KW-1133">Transmembrane helix</keyword>
<keyword evidence="6 10" id="KW-0256">Endoplasmic reticulum</keyword>
<dbReference type="GO" id="GO:0050185">
    <property type="term" value="F:phosphatidylinositol deacylase activity"/>
    <property type="evidence" value="ECO:0007669"/>
    <property type="project" value="TreeGrafter"/>
</dbReference>
<accession>A0A915CBT0</accession>
<feature type="domain" description="GPI inositol-deacylase PGAP1-like alpha/beta" evidence="11">
    <location>
        <begin position="94"/>
        <end position="305"/>
    </location>
</feature>
<feature type="transmembrane region" description="Helical" evidence="10">
    <location>
        <begin position="620"/>
        <end position="637"/>
    </location>
</feature>
<dbReference type="GO" id="GO:0006888">
    <property type="term" value="P:endoplasmic reticulum to Golgi vesicle-mediated transport"/>
    <property type="evidence" value="ECO:0007669"/>
    <property type="project" value="TreeGrafter"/>
</dbReference>
<dbReference type="InterPro" id="IPR029058">
    <property type="entry name" value="AB_hydrolase_fold"/>
</dbReference>
<evidence type="ECO:0000256" key="1">
    <source>
        <dbReference type="ARBA" id="ARBA00004477"/>
    </source>
</evidence>
<dbReference type="Gene3D" id="3.40.50.1820">
    <property type="entry name" value="alpha/beta hydrolase"/>
    <property type="match status" value="1"/>
</dbReference>
<feature type="transmembrane region" description="Helical" evidence="10">
    <location>
        <begin position="756"/>
        <end position="773"/>
    </location>
</feature>
<keyword evidence="3 10" id="KW-0813">Transport</keyword>
<feature type="transmembrane region" description="Helical" evidence="10">
    <location>
        <begin position="716"/>
        <end position="741"/>
    </location>
</feature>
<dbReference type="Pfam" id="PF07819">
    <property type="entry name" value="PGAP1"/>
    <property type="match status" value="1"/>
</dbReference>
<comment type="function">
    <text evidence="10">Involved in inositol deacylation of GPI-anchored proteins which plays important roles in the quality control and ER-associated degradation of GPI-anchored proteins.</text>
</comment>
<sequence>MTSRLLAWVPALMCICGVMVVVFVLRSRLSNNKCNMTYMYRVMYFMPIAVPTNPSLEDGDPAKWYPFSTNLQSYSTVLYGEGSYASNYLSTGKVSGIPVIFVPGNGGSARQVRSLGSLLHNKTESLQSPFTFDVFAVDFNEELTGISGMYLERQIRYVELVVEYVWQLYSPRAEGIIFVAHSMGGVVVRSLLRDPRFDTSRIAFMITLATPHTSPPVPFDDFLENAYVQMKNAWNKRAKELSVVRVVSISGGLRDALVPDELTDDIDVIHFSTAGIEGVEVEADHLCIVWCNQLVRVISRLLFEYASSPMNFDENADSIIHRVFSSSRRLDRNKFPDAEGYEDGAEILIGRLPSMTRNLANISSRHLLSISAGDWVFISLSTSSSYLLVNDQAFDEMHTLGKHEYCLLPATVASKSSIVLHPGDAITVVALFEDAFIEKALSIGSFARITSLFTTLWESTINGSSVAVVLPLKFGHTVIAVEVELREVACRSRRRGISRVEFRSGGSRRVSDRSGAVDSVVGFSSYGTDKDALVLFIVDPQCDYRATLQTSYAYTLQLVLRKNVFMAAFHTVAYVMCAFVGSTILKEVGSGADASDGAIFVLTGLFYACFIIASSMEDWMFAVFCGFIICGLVSLFQEVSLQIIPCMQFVSNKCITEMKCFGLKPFDVFLLICLFIIPAANGFIMLTILALSSIMEVLRRNLSRNVSEVKGRFSRLVLLVVVHLLMLMCFGPFCACSVWNMLKYGLGALSVYEDPARIPAYMLCLSTFLRSVFDRRSFAWLRWFPAVVLPHLASATDKTTLSHLGKVLIATIAVMPFSVQNPRIEEHRRSG</sequence>
<dbReference type="InterPro" id="IPR039529">
    <property type="entry name" value="PGAP1/BST1"/>
</dbReference>
<name>A0A915CBT0_PARUN</name>
<dbReference type="GO" id="GO:0005789">
    <property type="term" value="C:endoplasmic reticulum membrane"/>
    <property type="evidence" value="ECO:0007669"/>
    <property type="project" value="UniProtKB-SubCell"/>
</dbReference>
<dbReference type="InterPro" id="IPR012908">
    <property type="entry name" value="PGAP1-ab_dom-like"/>
</dbReference>
<dbReference type="EC" id="3.1.-.-" evidence="10"/>
<evidence type="ECO:0000256" key="6">
    <source>
        <dbReference type="ARBA" id="ARBA00022824"/>
    </source>
</evidence>
<proteinExistence type="inferred from homology"/>
<dbReference type="Proteomes" id="UP000887569">
    <property type="component" value="Unplaced"/>
</dbReference>
<evidence type="ECO:0000256" key="2">
    <source>
        <dbReference type="ARBA" id="ARBA00006931"/>
    </source>
</evidence>
<evidence type="ECO:0000313" key="12">
    <source>
        <dbReference type="Proteomes" id="UP000887569"/>
    </source>
</evidence>
<dbReference type="SUPFAM" id="SSF53474">
    <property type="entry name" value="alpha/beta-Hydrolases"/>
    <property type="match status" value="1"/>
</dbReference>
<evidence type="ECO:0000256" key="5">
    <source>
        <dbReference type="ARBA" id="ARBA00022801"/>
    </source>
</evidence>
<evidence type="ECO:0000313" key="13">
    <source>
        <dbReference type="WBParaSite" id="PgR111X_g008_t06"/>
    </source>
</evidence>
<feature type="transmembrane region" description="Helical" evidence="10">
    <location>
        <begin position="597"/>
        <end position="613"/>
    </location>
</feature>
<keyword evidence="5 10" id="KW-0378">Hydrolase</keyword>
<evidence type="ECO:0000256" key="9">
    <source>
        <dbReference type="ARBA" id="ARBA00023136"/>
    </source>
</evidence>
<dbReference type="GO" id="GO:0015031">
    <property type="term" value="P:protein transport"/>
    <property type="evidence" value="ECO:0007669"/>
    <property type="project" value="UniProtKB-KW"/>
</dbReference>
<dbReference type="GO" id="GO:0006505">
    <property type="term" value="P:GPI anchor metabolic process"/>
    <property type="evidence" value="ECO:0007669"/>
    <property type="project" value="TreeGrafter"/>
</dbReference>
<keyword evidence="12" id="KW-1185">Reference proteome</keyword>
<feature type="transmembrane region" description="Helical" evidence="10">
    <location>
        <begin position="564"/>
        <end position="585"/>
    </location>
</feature>
<evidence type="ECO:0000256" key="8">
    <source>
        <dbReference type="ARBA" id="ARBA00022989"/>
    </source>
</evidence>
<dbReference type="WBParaSite" id="PgR111X_g008_t06">
    <property type="protein sequence ID" value="PgR111X_g008_t06"/>
    <property type="gene ID" value="PgR111X_g008"/>
</dbReference>
<keyword evidence="9 10" id="KW-0472">Membrane</keyword>
<keyword evidence="4 10" id="KW-0812">Transmembrane</keyword>
<dbReference type="AlphaFoldDB" id="A0A915CBT0"/>
<dbReference type="PANTHER" id="PTHR15495:SF7">
    <property type="entry name" value="GPI INOSITOL-DEACYLASE"/>
    <property type="match status" value="1"/>
</dbReference>
<keyword evidence="7 10" id="KW-0653">Protein transport</keyword>
<evidence type="ECO:0000256" key="4">
    <source>
        <dbReference type="ARBA" id="ARBA00022692"/>
    </source>
</evidence>